<dbReference type="EMBL" id="JAHLPM010000025">
    <property type="protein sequence ID" value="MBU5440104.1"/>
    <property type="molecule type" value="Genomic_DNA"/>
</dbReference>
<dbReference type="Proteomes" id="UP000749471">
    <property type="component" value="Unassembled WGS sequence"/>
</dbReference>
<dbReference type="InterPro" id="IPR024211">
    <property type="entry name" value="DUF3841"/>
</dbReference>
<sequence>MDNTDNTVMLYSSQSHVVVNTLESDGVCFSKKKYVVKKYEESAPIFIAAYDWFVMEAKKYVSKPEGAEYPYWAFKDLYNVEQSEDSKLLEMNVPVDEVIFFDMYDWNKILRLQYIGETEEDEAQFRQMLAHRGIRKESDIILTNFYPDLKRQVQNSWKRLFNHHENIKQGNTKGIGSVQAGLWQLKKEWIV</sequence>
<keyword evidence="2" id="KW-1185">Reference proteome</keyword>
<gene>
    <name evidence="1" type="ORF">KQI42_19095</name>
</gene>
<organism evidence="1 2">
    <name type="scientific">Tissierella simiarum</name>
    <dbReference type="NCBI Taxonomy" id="2841534"/>
    <lineage>
        <taxon>Bacteria</taxon>
        <taxon>Bacillati</taxon>
        <taxon>Bacillota</taxon>
        <taxon>Tissierellia</taxon>
        <taxon>Tissierellales</taxon>
        <taxon>Tissierellaceae</taxon>
        <taxon>Tissierella</taxon>
    </lineage>
</organism>
<protein>
    <submittedName>
        <fullName evidence="1">DUF3841 domain-containing protein</fullName>
    </submittedName>
</protein>
<dbReference type="Pfam" id="PF12952">
    <property type="entry name" value="DUF3841"/>
    <property type="match status" value="1"/>
</dbReference>
<proteinExistence type="predicted"/>
<comment type="caution">
    <text evidence="1">The sequence shown here is derived from an EMBL/GenBank/DDBJ whole genome shotgun (WGS) entry which is preliminary data.</text>
</comment>
<evidence type="ECO:0000313" key="1">
    <source>
        <dbReference type="EMBL" id="MBU5440104.1"/>
    </source>
</evidence>
<accession>A0ABS6EBH3</accession>
<name>A0ABS6EBH3_9FIRM</name>
<dbReference type="RefSeq" id="WP_216522077.1">
    <property type="nucleotide sequence ID" value="NZ_JAHLPM010000025.1"/>
</dbReference>
<reference evidence="1 2" key="1">
    <citation type="submission" date="2021-06" db="EMBL/GenBank/DDBJ databases">
        <authorList>
            <person name="Sun Q."/>
            <person name="Li D."/>
        </authorList>
    </citation>
    <scope>NUCLEOTIDE SEQUENCE [LARGE SCALE GENOMIC DNA]</scope>
    <source>
        <strain evidence="1 2">MSJ-40</strain>
    </source>
</reference>
<evidence type="ECO:0000313" key="2">
    <source>
        <dbReference type="Proteomes" id="UP000749471"/>
    </source>
</evidence>